<dbReference type="GO" id="GO:0000917">
    <property type="term" value="P:division septum assembly"/>
    <property type="evidence" value="ECO:0007669"/>
    <property type="project" value="UniProtKB-KW"/>
</dbReference>
<evidence type="ECO:0000313" key="7">
    <source>
        <dbReference type="EMBL" id="GLY68886.1"/>
    </source>
</evidence>
<dbReference type="GO" id="GO:0030428">
    <property type="term" value="C:cell septum"/>
    <property type="evidence" value="ECO:0007669"/>
    <property type="project" value="UniProtKB-SubCell"/>
</dbReference>
<keyword evidence="8" id="KW-1185">Reference proteome</keyword>
<sequence>MDQHQYVTFDGFDMPVYSRWSYDPEDPYAVTLSFSAEGGRWVAWNFARDLLYDGLRSSAGLGDVRVYPDIDLLVIELDSPDGHAVVEMERVQAENFLVETTEAVPIGEERIDIDAFLAEIIKV</sequence>
<evidence type="ECO:0000313" key="8">
    <source>
        <dbReference type="Proteomes" id="UP001165136"/>
    </source>
</evidence>
<comment type="similarity">
    <text evidence="2">Belongs to the SsgA family.</text>
</comment>
<protein>
    <submittedName>
        <fullName evidence="7">Sporulation protein SsgA</fullName>
    </submittedName>
</protein>
<comment type="subcellular location">
    <subcellularLocation>
        <location evidence="1">Cell septum</location>
    </subcellularLocation>
</comment>
<dbReference type="InterPro" id="IPR006776">
    <property type="entry name" value="SsgB"/>
</dbReference>
<dbReference type="AlphaFoldDB" id="A0A9W6VJU8"/>
<evidence type="ECO:0000256" key="6">
    <source>
        <dbReference type="ARBA" id="ARBA00023306"/>
    </source>
</evidence>
<evidence type="ECO:0000256" key="2">
    <source>
        <dbReference type="ARBA" id="ARBA00009323"/>
    </source>
</evidence>
<accession>A0A9W6VJU8</accession>
<dbReference type="EMBL" id="BSTI01000013">
    <property type="protein sequence ID" value="GLY68886.1"/>
    <property type="molecule type" value="Genomic_DNA"/>
</dbReference>
<keyword evidence="5" id="KW-0717">Septation</keyword>
<keyword evidence="4" id="KW-0749">Sporulation</keyword>
<dbReference type="Pfam" id="PF04686">
    <property type="entry name" value="SsgA"/>
    <property type="match status" value="1"/>
</dbReference>
<dbReference type="Proteomes" id="UP001165136">
    <property type="component" value="Unassembled WGS sequence"/>
</dbReference>
<keyword evidence="6" id="KW-0131">Cell cycle</keyword>
<evidence type="ECO:0000256" key="5">
    <source>
        <dbReference type="ARBA" id="ARBA00023210"/>
    </source>
</evidence>
<name>A0A9W6VJU8_9PSEU</name>
<evidence type="ECO:0000256" key="4">
    <source>
        <dbReference type="ARBA" id="ARBA00022969"/>
    </source>
</evidence>
<reference evidence="7" key="1">
    <citation type="submission" date="2023-03" db="EMBL/GenBank/DDBJ databases">
        <title>Amycolatopsis taiwanensis NBRC 103393.</title>
        <authorList>
            <person name="Ichikawa N."/>
            <person name="Sato H."/>
            <person name="Tonouchi N."/>
        </authorList>
    </citation>
    <scope>NUCLEOTIDE SEQUENCE</scope>
    <source>
        <strain evidence="7">NBRC 103393</strain>
    </source>
</reference>
<comment type="caution">
    <text evidence="7">The sequence shown here is derived from an EMBL/GenBank/DDBJ whole genome shotgun (WGS) entry which is preliminary data.</text>
</comment>
<organism evidence="7 8">
    <name type="scientific">Amycolatopsis taiwanensis</name>
    <dbReference type="NCBI Taxonomy" id="342230"/>
    <lineage>
        <taxon>Bacteria</taxon>
        <taxon>Bacillati</taxon>
        <taxon>Actinomycetota</taxon>
        <taxon>Actinomycetes</taxon>
        <taxon>Pseudonocardiales</taxon>
        <taxon>Pseudonocardiaceae</taxon>
        <taxon>Amycolatopsis</taxon>
    </lineage>
</organism>
<dbReference type="RefSeq" id="WP_342668931.1">
    <property type="nucleotide sequence ID" value="NZ_BSTI01000013.1"/>
</dbReference>
<keyword evidence="3" id="KW-0132">Cell division</keyword>
<evidence type="ECO:0000256" key="3">
    <source>
        <dbReference type="ARBA" id="ARBA00022618"/>
    </source>
</evidence>
<evidence type="ECO:0000256" key="1">
    <source>
        <dbReference type="ARBA" id="ARBA00004431"/>
    </source>
</evidence>
<dbReference type="Gene3D" id="2.30.31.20">
    <property type="entry name" value="Sporulation-specific cell division protein SsgB"/>
    <property type="match status" value="1"/>
</dbReference>
<gene>
    <name evidence="7" type="ORF">Atai01_55050</name>
</gene>
<dbReference type="GO" id="GO:0030435">
    <property type="term" value="P:sporulation resulting in formation of a cellular spore"/>
    <property type="evidence" value="ECO:0007669"/>
    <property type="project" value="UniProtKB-KW"/>
</dbReference>
<dbReference type="InterPro" id="IPR038658">
    <property type="entry name" value="SsgB_sf"/>
</dbReference>
<proteinExistence type="inferred from homology"/>